<accession>A0A975G9B8</accession>
<feature type="domain" description="DUF5069" evidence="1">
    <location>
        <begin position="17"/>
        <end position="115"/>
    </location>
</feature>
<evidence type="ECO:0000259" key="1">
    <source>
        <dbReference type="Pfam" id="PF16798"/>
    </source>
</evidence>
<evidence type="ECO:0000313" key="2">
    <source>
        <dbReference type="EMBL" id="QUE51232.1"/>
    </source>
</evidence>
<sequence length="147" mass="16256">MNKIVPLISSGIAGPLGVLHLPRLWLKVSLASVGKLADGYPAIGKGFDKMVIDALGLTEDAVTEYVDEHHPTYPQFEEWIIEQKGSKTDAATIEKLNRAIRGYNHGDDTRRSILTEAGFDEDKPPFLDAINLNNLEDWAAFHDAELD</sequence>
<dbReference type="InterPro" id="IPR031849">
    <property type="entry name" value="DUF5069"/>
</dbReference>
<name>A0A975G9B8_9BACT</name>
<gene>
    <name evidence="2" type="ORF">KBB96_20555</name>
</gene>
<organism evidence="2 3">
    <name type="scientific">Luteolibacter ambystomatis</name>
    <dbReference type="NCBI Taxonomy" id="2824561"/>
    <lineage>
        <taxon>Bacteria</taxon>
        <taxon>Pseudomonadati</taxon>
        <taxon>Verrucomicrobiota</taxon>
        <taxon>Verrucomicrobiia</taxon>
        <taxon>Verrucomicrobiales</taxon>
        <taxon>Verrucomicrobiaceae</taxon>
        <taxon>Luteolibacter</taxon>
    </lineage>
</organism>
<protein>
    <submittedName>
        <fullName evidence="2">DUF5069 domain-containing protein</fullName>
    </submittedName>
</protein>
<evidence type="ECO:0000313" key="3">
    <source>
        <dbReference type="Proteomes" id="UP000676169"/>
    </source>
</evidence>
<dbReference type="RefSeq" id="WP_211631371.1">
    <property type="nucleotide sequence ID" value="NZ_CP073100.1"/>
</dbReference>
<proteinExistence type="predicted"/>
<reference evidence="2" key="1">
    <citation type="submission" date="2021-04" db="EMBL/GenBank/DDBJ databases">
        <title>Luteolibacter sp. 32A isolated from the skin of an Anderson's salamander (Ambystoma andersonii).</title>
        <authorList>
            <person name="Spergser J."/>
            <person name="Busse H.-J."/>
        </authorList>
    </citation>
    <scope>NUCLEOTIDE SEQUENCE</scope>
    <source>
        <strain evidence="2">32A</strain>
    </source>
</reference>
<dbReference type="KEGG" id="lamb:KBB96_20555"/>
<dbReference type="Proteomes" id="UP000676169">
    <property type="component" value="Chromosome"/>
</dbReference>
<dbReference type="EMBL" id="CP073100">
    <property type="protein sequence ID" value="QUE51232.1"/>
    <property type="molecule type" value="Genomic_DNA"/>
</dbReference>
<dbReference type="Pfam" id="PF16798">
    <property type="entry name" value="DUF5069"/>
    <property type="match status" value="1"/>
</dbReference>
<keyword evidence="3" id="KW-1185">Reference proteome</keyword>
<dbReference type="AlphaFoldDB" id="A0A975G9B8"/>